<dbReference type="AlphaFoldDB" id="A0ABD3FNF5"/>
<proteinExistence type="predicted"/>
<reference evidence="1 2" key="1">
    <citation type="submission" date="2024-09" db="EMBL/GenBank/DDBJ databases">
        <title>Genome sequencing and assembly of Phytophthora oleae, isolate VK10A, causative agent of rot of olive drupes.</title>
        <authorList>
            <person name="Conti Taguali S."/>
            <person name="Riolo M."/>
            <person name="La Spada F."/>
            <person name="Cacciola S.O."/>
            <person name="Dionisio G."/>
        </authorList>
    </citation>
    <scope>NUCLEOTIDE SEQUENCE [LARGE SCALE GENOMIC DNA]</scope>
    <source>
        <strain evidence="1 2">VK10A</strain>
    </source>
</reference>
<keyword evidence="2" id="KW-1185">Reference proteome</keyword>
<dbReference type="PROSITE" id="PS51257">
    <property type="entry name" value="PROKAR_LIPOPROTEIN"/>
    <property type="match status" value="1"/>
</dbReference>
<organism evidence="1 2">
    <name type="scientific">Phytophthora oleae</name>
    <dbReference type="NCBI Taxonomy" id="2107226"/>
    <lineage>
        <taxon>Eukaryota</taxon>
        <taxon>Sar</taxon>
        <taxon>Stramenopiles</taxon>
        <taxon>Oomycota</taxon>
        <taxon>Peronosporomycetes</taxon>
        <taxon>Peronosporales</taxon>
        <taxon>Peronosporaceae</taxon>
        <taxon>Phytophthora</taxon>
    </lineage>
</organism>
<comment type="caution">
    <text evidence="1">The sequence shown here is derived from an EMBL/GenBank/DDBJ whole genome shotgun (WGS) entry which is preliminary data.</text>
</comment>
<protein>
    <submittedName>
        <fullName evidence="1">Uncharacterized protein</fullName>
    </submittedName>
</protein>
<name>A0ABD3FNF5_9STRA</name>
<gene>
    <name evidence="1" type="ORF">V7S43_006529</name>
</gene>
<dbReference type="Proteomes" id="UP001632037">
    <property type="component" value="Unassembled WGS sequence"/>
</dbReference>
<dbReference type="EMBL" id="JBIMZQ010000011">
    <property type="protein sequence ID" value="KAL3668445.1"/>
    <property type="molecule type" value="Genomic_DNA"/>
</dbReference>
<evidence type="ECO:0000313" key="2">
    <source>
        <dbReference type="Proteomes" id="UP001632037"/>
    </source>
</evidence>
<accession>A0ABD3FNF5</accession>
<sequence>MSRPGKRISLFTKVGGLQRFGPNLASSLAACLQELRFAACNLSQGLRATLALRRHVTVHVSPHIESSQTKSTQVETQQCAVCQDASIADNLGTFCIYFRFTAT</sequence>
<evidence type="ECO:0000313" key="1">
    <source>
        <dbReference type="EMBL" id="KAL3668445.1"/>
    </source>
</evidence>